<accession>A0AAU6S6W2</accession>
<dbReference type="PANTHER" id="PTHR21310">
    <property type="entry name" value="AMINOGLYCOSIDE PHOSPHOTRANSFERASE-RELATED-RELATED"/>
    <property type="match status" value="1"/>
</dbReference>
<dbReference type="InterPro" id="IPR011009">
    <property type="entry name" value="Kinase-like_dom_sf"/>
</dbReference>
<evidence type="ECO:0000313" key="3">
    <source>
        <dbReference type="EMBL" id="WZO32643.1"/>
    </source>
</evidence>
<dbReference type="EMBL" id="CP151632">
    <property type="protein sequence ID" value="WZO32643.1"/>
    <property type="molecule type" value="Genomic_DNA"/>
</dbReference>
<dbReference type="Gene3D" id="3.90.1200.10">
    <property type="match status" value="1"/>
</dbReference>
<feature type="compositionally biased region" description="Basic residues" evidence="1">
    <location>
        <begin position="1"/>
        <end position="21"/>
    </location>
</feature>
<evidence type="ECO:0000259" key="2">
    <source>
        <dbReference type="Pfam" id="PF01636"/>
    </source>
</evidence>
<gene>
    <name evidence="3" type="ORF">MRBLWS13_000240</name>
</gene>
<dbReference type="AlphaFoldDB" id="A0AAU6S6W2"/>
<evidence type="ECO:0000256" key="1">
    <source>
        <dbReference type="SAM" id="MobiDB-lite"/>
    </source>
</evidence>
<name>A0AAU6S6W2_9MICO</name>
<reference evidence="3" key="1">
    <citation type="submission" date="2024-04" db="EMBL/GenBank/DDBJ databases">
        <authorList>
            <person name="Roder T."/>
            <person name="Oberhansli S."/>
            <person name="Kreuzer M."/>
        </authorList>
    </citation>
    <scope>NUCLEOTIDE SEQUENCE</scope>
    <source>
        <strain evidence="3">LWS13-1.2</strain>
    </source>
</reference>
<proteinExistence type="predicted"/>
<feature type="region of interest" description="Disordered" evidence="1">
    <location>
        <begin position="1"/>
        <end position="55"/>
    </location>
</feature>
<feature type="compositionally biased region" description="Basic residues" evidence="1">
    <location>
        <begin position="44"/>
        <end position="53"/>
    </location>
</feature>
<organism evidence="3">
    <name type="scientific">Microbacterium sp. LWS13-1.2</name>
    <dbReference type="NCBI Taxonomy" id="3135264"/>
    <lineage>
        <taxon>Bacteria</taxon>
        <taxon>Bacillati</taxon>
        <taxon>Actinomycetota</taxon>
        <taxon>Actinomycetes</taxon>
        <taxon>Micrococcales</taxon>
        <taxon>Microbacteriaceae</taxon>
        <taxon>Microbacterium</taxon>
    </lineage>
</organism>
<sequence length="261" mass="27894">MAPRRRLRRPTAASRARRSARTARAGGAARCRRAARTDGSAGPRARRERRGRGRLTVGMVRGPWIHGERALDESPAARGSWAATLAHALDALHADAPEDHPVNPFRGIPLAMRSEAVAARLQHLREAGTLDAASTEGLREVWRAGVSAAPWDRPPVWIHGDMHPGNLVVHNGALAGIIDFGDVTAGDPAYDLAIAWLAFDARGRAAFVTATDSRYDADAWIRARAWAAAVALMLVAHSDDNPDYLALGWAAVDAVLADGVG</sequence>
<dbReference type="Pfam" id="PF01636">
    <property type="entry name" value="APH"/>
    <property type="match status" value="1"/>
</dbReference>
<protein>
    <submittedName>
        <fullName evidence="3">Phosphotransferase</fullName>
    </submittedName>
</protein>
<dbReference type="SUPFAM" id="SSF56112">
    <property type="entry name" value="Protein kinase-like (PK-like)"/>
    <property type="match status" value="1"/>
</dbReference>
<feature type="domain" description="Aminoglycoside phosphotransferase" evidence="2">
    <location>
        <begin position="23"/>
        <end position="226"/>
    </location>
</feature>
<dbReference type="InterPro" id="IPR051678">
    <property type="entry name" value="AGP_Transferase"/>
</dbReference>
<dbReference type="PANTHER" id="PTHR21310:SF42">
    <property type="entry name" value="BIFUNCTIONAL AAC_APH"/>
    <property type="match status" value="1"/>
</dbReference>
<dbReference type="InterPro" id="IPR002575">
    <property type="entry name" value="Aminoglycoside_PTrfase"/>
</dbReference>